<dbReference type="RefSeq" id="WP_168043899.1">
    <property type="nucleotide sequence ID" value="NZ_JAAEDK010000034.1"/>
</dbReference>
<reference evidence="4 5" key="2">
    <citation type="submission" date="2020-02" db="EMBL/GenBank/DDBJ databases">
        <authorList>
            <person name="Sun Q."/>
            <person name="Inoue M."/>
        </authorList>
    </citation>
    <scope>NUCLEOTIDE SEQUENCE [LARGE SCALE GENOMIC DNA]</scope>
    <source>
        <strain evidence="4 5">KCTC 22478</strain>
    </source>
</reference>
<dbReference type="EMBL" id="JAAVUP010000017">
    <property type="protein sequence ID" value="NKE19989.1"/>
    <property type="molecule type" value="Genomic_DNA"/>
</dbReference>
<evidence type="ECO:0000313" key="4">
    <source>
        <dbReference type="EMBL" id="NKE19989.1"/>
    </source>
</evidence>
<proteinExistence type="predicted"/>
<feature type="domain" description="GH3 middle" evidence="1">
    <location>
        <begin position="297"/>
        <end position="362"/>
    </location>
</feature>
<name>A0A9X9WJZ3_9PROT</name>
<dbReference type="EMBL" id="JAAEDK010000034">
    <property type="protein sequence ID" value="MBR0660653.1"/>
    <property type="molecule type" value="Genomic_DNA"/>
</dbReference>
<protein>
    <submittedName>
        <fullName evidence="3">GH3 auxin-responsive promoter family protein</fullName>
    </submittedName>
</protein>
<dbReference type="AlphaFoldDB" id="A0A9X9WJZ3"/>
<dbReference type="PANTHER" id="PTHR31901">
    <property type="entry name" value="GH3 DOMAIN-CONTAINING PROTEIN"/>
    <property type="match status" value="1"/>
</dbReference>
<dbReference type="InterPro" id="IPR055378">
    <property type="entry name" value="GH3_C"/>
</dbReference>
<evidence type="ECO:0000313" key="6">
    <source>
        <dbReference type="Proteomes" id="UP001138708"/>
    </source>
</evidence>
<dbReference type="Proteomes" id="UP000746741">
    <property type="component" value="Unassembled WGS sequence"/>
</dbReference>
<dbReference type="Proteomes" id="UP001138708">
    <property type="component" value="Unassembled WGS sequence"/>
</dbReference>
<evidence type="ECO:0000259" key="1">
    <source>
        <dbReference type="Pfam" id="PF23571"/>
    </source>
</evidence>
<dbReference type="Pfam" id="PF03321">
    <property type="entry name" value="GH3"/>
    <property type="match status" value="1"/>
</dbReference>
<evidence type="ECO:0000313" key="5">
    <source>
        <dbReference type="Proteomes" id="UP000746741"/>
    </source>
</evidence>
<dbReference type="PANTHER" id="PTHR31901:SF9">
    <property type="entry name" value="GH3 DOMAIN-CONTAINING PROTEIN"/>
    <property type="match status" value="1"/>
</dbReference>
<dbReference type="GO" id="GO:0005737">
    <property type="term" value="C:cytoplasm"/>
    <property type="evidence" value="ECO:0007669"/>
    <property type="project" value="TreeGrafter"/>
</dbReference>
<organism evidence="3 6">
    <name type="scientific">Neoroseomonas oryzicola</name>
    <dbReference type="NCBI Taxonomy" id="535904"/>
    <lineage>
        <taxon>Bacteria</taxon>
        <taxon>Pseudomonadati</taxon>
        <taxon>Pseudomonadota</taxon>
        <taxon>Alphaproteobacteria</taxon>
        <taxon>Acetobacterales</taxon>
        <taxon>Acetobacteraceae</taxon>
        <taxon>Neoroseomonas</taxon>
    </lineage>
</organism>
<dbReference type="InterPro" id="IPR055377">
    <property type="entry name" value="GH3_M"/>
</dbReference>
<dbReference type="Pfam" id="PF23572">
    <property type="entry name" value="GH3_C"/>
    <property type="match status" value="1"/>
</dbReference>
<feature type="domain" description="GH3 C-terminal" evidence="2">
    <location>
        <begin position="381"/>
        <end position="496"/>
    </location>
</feature>
<accession>A0A9X9WJZ3</accession>
<evidence type="ECO:0000313" key="3">
    <source>
        <dbReference type="EMBL" id="MBR0660653.1"/>
    </source>
</evidence>
<comment type="caution">
    <text evidence="3">The sequence shown here is derived from an EMBL/GenBank/DDBJ whole genome shotgun (WGS) entry which is preliminary data.</text>
</comment>
<evidence type="ECO:0000259" key="2">
    <source>
        <dbReference type="Pfam" id="PF23572"/>
    </source>
</evidence>
<dbReference type="GO" id="GO:0016881">
    <property type="term" value="F:acid-amino acid ligase activity"/>
    <property type="evidence" value="ECO:0007669"/>
    <property type="project" value="TreeGrafter"/>
</dbReference>
<dbReference type="Pfam" id="PF23571">
    <property type="entry name" value="GH3_M"/>
    <property type="match status" value="1"/>
</dbReference>
<gene>
    <name evidence="4" type="ORF">GWK15_23740</name>
    <name evidence="3" type="ORF">GXW75_15455</name>
</gene>
<sequence length="522" mass="57851">MLDATPLLRAYARSRVSRLDRLDAVRAQERTLLRLCREAAGTLFGREHRLAEVASVADFQTRVPVRSYDQMRSEVWGDVFPRIDGISWPEPTREFAITSGTSTGNRKLVPEPKALMRSHMRAITDLFSFYLAATPRSRLFAGPNLVLLGATDLTEIAPGIIAGDLTGLGDRHTPWLVRPWRFTPRSVEMIDGWEARINRLAEAAVASDIRSISGYPSWLIFFFARLAEAAGRVGEPLSALMPSLELVIHGGVDFTSYRPIFDRLLAGSKAALRETYAASEAFVAADDSSGAHGMRLLADHGVFYEFVPLAEAGRRWPERRWIGDVELGVDYALVLSNSGGLWGYALGDVVRFTDRDPPRLIVAGRVERDLSAFGEHVREAELSKALGDAAAGLGYGVADFTVHAVPPDVDKVAGRHRYLVEFEPSLSSREAIAEIARRADTRLQELNDNYRVYRAHDLVVEPPELVSLAAGTFNDWMRRSGRLGGQNKFPRIMSHEQASEKAFQEFVKQCTIQQSAPECANG</sequence>
<keyword evidence="5" id="KW-1185">Reference proteome</keyword>
<reference evidence="3" key="3">
    <citation type="journal article" date="2021" name="Syst. Appl. Microbiol.">
        <title>Roseomonas hellenica sp. nov., isolated from roots of wild-growing Alkanna tinctoria.</title>
        <authorList>
            <person name="Rat A."/>
            <person name="Naranjo H.D."/>
            <person name="Lebbe L."/>
            <person name="Cnockaert M."/>
            <person name="Krigas N."/>
            <person name="Grigoriadou K."/>
            <person name="Maloupa E."/>
            <person name="Willems A."/>
        </authorList>
    </citation>
    <scope>NUCLEOTIDE SEQUENCE</scope>
    <source>
        <strain evidence="3">LMG 31161</strain>
    </source>
</reference>
<dbReference type="InterPro" id="IPR004993">
    <property type="entry name" value="GH3"/>
</dbReference>
<reference evidence="3" key="1">
    <citation type="submission" date="2020-01" db="EMBL/GenBank/DDBJ databases">
        <authorList>
            <person name="Rat A."/>
        </authorList>
    </citation>
    <scope>NUCLEOTIDE SEQUENCE</scope>
    <source>
        <strain evidence="3">LMG 31161</strain>
    </source>
</reference>